<accession>A0A182UI52</accession>
<evidence type="ECO:0000313" key="4">
    <source>
        <dbReference type="Proteomes" id="UP000075902"/>
    </source>
</evidence>
<dbReference type="SMART" id="SM00257">
    <property type="entry name" value="LysM"/>
    <property type="match status" value="1"/>
</dbReference>
<dbReference type="VEuPathDB" id="VectorBase:AMEC020827"/>
<dbReference type="InterPro" id="IPR036779">
    <property type="entry name" value="LysM_dom_sf"/>
</dbReference>
<organism evidence="3 4">
    <name type="scientific">Anopheles melas</name>
    <dbReference type="NCBI Taxonomy" id="34690"/>
    <lineage>
        <taxon>Eukaryota</taxon>
        <taxon>Metazoa</taxon>
        <taxon>Ecdysozoa</taxon>
        <taxon>Arthropoda</taxon>
        <taxon>Hexapoda</taxon>
        <taxon>Insecta</taxon>
        <taxon>Pterygota</taxon>
        <taxon>Neoptera</taxon>
        <taxon>Endopterygota</taxon>
        <taxon>Diptera</taxon>
        <taxon>Nematocera</taxon>
        <taxon>Culicoidea</taxon>
        <taxon>Culicidae</taxon>
        <taxon>Anophelinae</taxon>
        <taxon>Anopheles</taxon>
    </lineage>
</organism>
<dbReference type="CDD" id="cd00118">
    <property type="entry name" value="LysM"/>
    <property type="match status" value="1"/>
</dbReference>
<feature type="compositionally biased region" description="Polar residues" evidence="1">
    <location>
        <begin position="273"/>
        <end position="285"/>
    </location>
</feature>
<protein>
    <submittedName>
        <fullName evidence="3">LysM domain-containing protein</fullName>
    </submittedName>
</protein>
<dbReference type="PROSITE" id="PS51782">
    <property type="entry name" value="LYSM"/>
    <property type="match status" value="1"/>
</dbReference>
<feature type="region of interest" description="Disordered" evidence="1">
    <location>
        <begin position="1"/>
        <end position="37"/>
    </location>
</feature>
<evidence type="ECO:0000259" key="2">
    <source>
        <dbReference type="PROSITE" id="PS51782"/>
    </source>
</evidence>
<dbReference type="EnsemblMetazoa" id="AMEC020827-RA">
    <property type="protein sequence ID" value="AMEC020827-PA"/>
    <property type="gene ID" value="AMEC020827"/>
</dbReference>
<feature type="domain" description="LysM" evidence="2">
    <location>
        <begin position="43"/>
        <end position="87"/>
    </location>
</feature>
<sequence length="311" mass="33541">MEDETMFGEKQSIRDSARSLKKYGSISGGSRSPAALQPTDALIRHDVERTDTLQGLALKYGCSMEQIRRVNRLLPTDTIFLRPFLMVPVAKDSPHYPKDPEAIIRPNALTSASRMPSGGSASTSSSIISNNNNNNNNNNSISSDGNGYSMGDESPLVSPEEESRKNLEEFLGKIDSSIASTRKCIAEVQRNSDFVTSSQSDDNLFFSSSSGGVGSGSGSSGYYSKPRAYSNASSSSSISSYQQYHYHVPGNSAQHVGAGGSGANSHHHHKRQSSSGSAASDTNQLIVMTQGKRVQSSLQKLERQQDELFEL</sequence>
<feature type="region of interest" description="Disordered" evidence="1">
    <location>
        <begin position="109"/>
        <end position="164"/>
    </location>
</feature>
<dbReference type="InterPro" id="IPR045030">
    <property type="entry name" value="LYSM1-4"/>
</dbReference>
<dbReference type="PANTHER" id="PTHR20932:SF8">
    <property type="entry name" value="LD22649P"/>
    <property type="match status" value="1"/>
</dbReference>
<dbReference type="Proteomes" id="UP000075902">
    <property type="component" value="Unassembled WGS sequence"/>
</dbReference>
<reference evidence="3" key="2">
    <citation type="submission" date="2020-05" db="UniProtKB">
        <authorList>
            <consortium name="EnsemblMetazoa"/>
        </authorList>
    </citation>
    <scope>IDENTIFICATION</scope>
    <source>
        <strain evidence="3">CM1001059</strain>
    </source>
</reference>
<evidence type="ECO:0000313" key="3">
    <source>
        <dbReference type="EnsemblMetazoa" id="AMEC020827-PA"/>
    </source>
</evidence>
<feature type="region of interest" description="Disordered" evidence="1">
    <location>
        <begin position="250"/>
        <end position="285"/>
    </location>
</feature>
<feature type="compositionally biased region" description="Low complexity" evidence="1">
    <location>
        <begin position="117"/>
        <end position="149"/>
    </location>
</feature>
<keyword evidence="4" id="KW-1185">Reference proteome</keyword>
<reference evidence="4" key="1">
    <citation type="submission" date="2014-01" db="EMBL/GenBank/DDBJ databases">
        <title>The Genome Sequence of Anopheles melas CM1001059_A (V2).</title>
        <authorList>
            <consortium name="The Broad Institute Genomics Platform"/>
            <person name="Neafsey D.E."/>
            <person name="Besansky N."/>
            <person name="Howell P."/>
            <person name="Walton C."/>
            <person name="Young S.K."/>
            <person name="Zeng Q."/>
            <person name="Gargeya S."/>
            <person name="Fitzgerald M."/>
            <person name="Haas B."/>
            <person name="Abouelleil A."/>
            <person name="Allen A.W."/>
            <person name="Alvarado L."/>
            <person name="Arachchi H.M."/>
            <person name="Berlin A.M."/>
            <person name="Chapman S.B."/>
            <person name="Gainer-Dewar J."/>
            <person name="Goldberg J."/>
            <person name="Griggs A."/>
            <person name="Gujja S."/>
            <person name="Hansen M."/>
            <person name="Howarth C."/>
            <person name="Imamovic A."/>
            <person name="Ireland A."/>
            <person name="Larimer J."/>
            <person name="McCowan C."/>
            <person name="Murphy C."/>
            <person name="Pearson M."/>
            <person name="Poon T.W."/>
            <person name="Priest M."/>
            <person name="Roberts A."/>
            <person name="Saif S."/>
            <person name="Shea T."/>
            <person name="Sisk P."/>
            <person name="Sykes S."/>
            <person name="Wortman J."/>
            <person name="Nusbaum C."/>
            <person name="Birren B."/>
        </authorList>
    </citation>
    <scope>NUCLEOTIDE SEQUENCE [LARGE SCALE GENOMIC DNA]</scope>
    <source>
        <strain evidence="4">CM1001059</strain>
    </source>
</reference>
<dbReference type="PANTHER" id="PTHR20932">
    <property type="entry name" value="LYSM AND PUTATIVE PEPTIDOGLYCAN-BINDING DOMAIN-CONTAINING PROTEIN"/>
    <property type="match status" value="1"/>
</dbReference>
<name>A0A182UI52_9DIPT</name>
<dbReference type="Gene3D" id="3.10.350.10">
    <property type="entry name" value="LysM domain"/>
    <property type="match status" value="1"/>
</dbReference>
<proteinExistence type="predicted"/>
<evidence type="ECO:0000256" key="1">
    <source>
        <dbReference type="SAM" id="MobiDB-lite"/>
    </source>
</evidence>
<dbReference type="SUPFAM" id="SSF54106">
    <property type="entry name" value="LysM domain"/>
    <property type="match status" value="1"/>
</dbReference>
<dbReference type="AlphaFoldDB" id="A0A182UI52"/>
<dbReference type="InterPro" id="IPR018392">
    <property type="entry name" value="LysM"/>
</dbReference>
<dbReference type="Pfam" id="PF01476">
    <property type="entry name" value="LysM"/>
    <property type="match status" value="1"/>
</dbReference>